<gene>
    <name evidence="1" type="ORF">SAMN05421508_102589</name>
</gene>
<name>A0A286GB43_9PROT</name>
<dbReference type="Proteomes" id="UP000219621">
    <property type="component" value="Unassembled WGS sequence"/>
</dbReference>
<accession>A0A286GB43</accession>
<evidence type="ECO:0000313" key="1">
    <source>
        <dbReference type="EMBL" id="SOD92745.1"/>
    </source>
</evidence>
<sequence length="73" mass="7979">MPTALKLSTDLVDAARPHAAAMHRSVSKQIEHWARIGKAAEENPDLPGSFIQDILLAKEEEKAGLAEPYSLDQ</sequence>
<dbReference type="EMBL" id="OCNJ01000002">
    <property type="protein sequence ID" value="SOD92745.1"/>
    <property type="molecule type" value="Genomic_DNA"/>
</dbReference>
<dbReference type="AlphaFoldDB" id="A0A286GB43"/>
<organism evidence="1 2">
    <name type="scientific">Caenispirillum bisanense</name>
    <dbReference type="NCBI Taxonomy" id="414052"/>
    <lineage>
        <taxon>Bacteria</taxon>
        <taxon>Pseudomonadati</taxon>
        <taxon>Pseudomonadota</taxon>
        <taxon>Alphaproteobacteria</taxon>
        <taxon>Rhodospirillales</taxon>
        <taxon>Novispirillaceae</taxon>
        <taxon>Caenispirillum</taxon>
    </lineage>
</organism>
<evidence type="ECO:0000313" key="2">
    <source>
        <dbReference type="Proteomes" id="UP000219621"/>
    </source>
</evidence>
<dbReference type="OrthoDB" id="5422561at2"/>
<protein>
    <submittedName>
        <fullName evidence="1">ParD-like antitoxin of type II toxin-antitoxin system</fullName>
    </submittedName>
</protein>
<keyword evidence="2" id="KW-1185">Reference proteome</keyword>
<dbReference type="Pfam" id="PF11903">
    <property type="entry name" value="ParD_like"/>
    <property type="match status" value="1"/>
</dbReference>
<reference evidence="1 2" key="1">
    <citation type="submission" date="2017-09" db="EMBL/GenBank/DDBJ databases">
        <authorList>
            <person name="Ehlers B."/>
            <person name="Leendertz F.H."/>
        </authorList>
    </citation>
    <scope>NUCLEOTIDE SEQUENCE [LARGE SCALE GENOMIC DNA]</scope>
    <source>
        <strain evidence="1 2">USBA 140</strain>
    </source>
</reference>
<dbReference type="RefSeq" id="WP_097278319.1">
    <property type="nucleotide sequence ID" value="NZ_OCNJ01000002.1"/>
</dbReference>
<proteinExistence type="predicted"/>
<dbReference type="InterPro" id="IPR021831">
    <property type="entry name" value="ParD-like"/>
</dbReference>